<name>A0ACB8TTQ0_9APHY</name>
<organism evidence="1 2">
    <name type="scientific">Irpex rosettiformis</name>
    <dbReference type="NCBI Taxonomy" id="378272"/>
    <lineage>
        <taxon>Eukaryota</taxon>
        <taxon>Fungi</taxon>
        <taxon>Dikarya</taxon>
        <taxon>Basidiomycota</taxon>
        <taxon>Agaricomycotina</taxon>
        <taxon>Agaricomycetes</taxon>
        <taxon>Polyporales</taxon>
        <taxon>Irpicaceae</taxon>
        <taxon>Irpex</taxon>
    </lineage>
</organism>
<proteinExistence type="predicted"/>
<reference evidence="1" key="1">
    <citation type="journal article" date="2021" name="Environ. Microbiol.">
        <title>Gene family expansions and transcriptome signatures uncover fungal adaptations to wood decay.</title>
        <authorList>
            <person name="Hage H."/>
            <person name="Miyauchi S."/>
            <person name="Viragh M."/>
            <person name="Drula E."/>
            <person name="Min B."/>
            <person name="Chaduli D."/>
            <person name="Navarro D."/>
            <person name="Favel A."/>
            <person name="Norest M."/>
            <person name="Lesage-Meessen L."/>
            <person name="Balint B."/>
            <person name="Merenyi Z."/>
            <person name="de Eugenio L."/>
            <person name="Morin E."/>
            <person name="Martinez A.T."/>
            <person name="Baldrian P."/>
            <person name="Stursova M."/>
            <person name="Martinez M.J."/>
            <person name="Novotny C."/>
            <person name="Magnuson J.K."/>
            <person name="Spatafora J.W."/>
            <person name="Maurice S."/>
            <person name="Pangilinan J."/>
            <person name="Andreopoulos W."/>
            <person name="LaButti K."/>
            <person name="Hundley H."/>
            <person name="Na H."/>
            <person name="Kuo A."/>
            <person name="Barry K."/>
            <person name="Lipzen A."/>
            <person name="Henrissat B."/>
            <person name="Riley R."/>
            <person name="Ahrendt S."/>
            <person name="Nagy L.G."/>
            <person name="Grigoriev I.V."/>
            <person name="Martin F."/>
            <person name="Rosso M.N."/>
        </authorList>
    </citation>
    <scope>NUCLEOTIDE SEQUENCE</scope>
    <source>
        <strain evidence="1">CBS 384.51</strain>
    </source>
</reference>
<protein>
    <submittedName>
        <fullName evidence="1">Uncharacterized protein</fullName>
    </submittedName>
</protein>
<comment type="caution">
    <text evidence="1">The sequence shown here is derived from an EMBL/GenBank/DDBJ whole genome shotgun (WGS) entry which is preliminary data.</text>
</comment>
<keyword evidence="2" id="KW-1185">Reference proteome</keyword>
<accession>A0ACB8TTQ0</accession>
<evidence type="ECO:0000313" key="1">
    <source>
        <dbReference type="EMBL" id="KAI0085398.1"/>
    </source>
</evidence>
<dbReference type="EMBL" id="MU274931">
    <property type="protein sequence ID" value="KAI0085398.1"/>
    <property type="molecule type" value="Genomic_DNA"/>
</dbReference>
<evidence type="ECO:0000313" key="2">
    <source>
        <dbReference type="Proteomes" id="UP001055072"/>
    </source>
</evidence>
<sequence>MADSNADNEEHNSQSPAEPPQTSMTMHPLPYSGVPMHMYPFPPGLISPQPPRTKRRQVKNACTNCQKACKKCDDARPCLRCVKYGIAEECTDSQRKERQKGVKRGPYKKRDGKANNVEQQLDVSVQPAVSVPAAALAAGAAPPGIPYMHPLGYSPFFGQYPALTAGKPGEAPTYAFPQYYFAPIPMHPQVAGQEGEQVAYPPPNLIPATFVTPYAQQPYAGAPMPYMVPMPPAGPRSDGQPQIPVVGPPMPYAYPPPYAKPQSREGGSEIQQVQQVQQMVDPNRRDPRMDAYGRMPEGIASGHGKPA</sequence>
<gene>
    <name evidence="1" type="ORF">BDY19DRAFT_965982</name>
</gene>
<dbReference type="Proteomes" id="UP001055072">
    <property type="component" value="Unassembled WGS sequence"/>
</dbReference>